<dbReference type="EC" id="2.3.1.48" evidence="3"/>
<dbReference type="InterPro" id="IPR027417">
    <property type="entry name" value="P-loop_NTPase"/>
</dbReference>
<evidence type="ECO:0000256" key="11">
    <source>
        <dbReference type="ARBA" id="ARBA00048017"/>
    </source>
</evidence>
<dbReference type="Proteomes" id="UP001201812">
    <property type="component" value="Unassembled WGS sequence"/>
</dbReference>
<dbReference type="AlphaFoldDB" id="A0AAD4RA06"/>
<dbReference type="InterPro" id="IPR019467">
    <property type="entry name" value="Hat1_N"/>
</dbReference>
<keyword evidence="8" id="KW-0067">ATP-binding</keyword>
<dbReference type="GO" id="GO:0005634">
    <property type="term" value="C:nucleus"/>
    <property type="evidence" value="ECO:0007669"/>
    <property type="project" value="UniProtKB-SubCell"/>
</dbReference>
<keyword evidence="9" id="KW-0539">Nucleus</keyword>
<name>A0AAD4RA06_9BILA</name>
<dbReference type="InterPro" id="IPR014013">
    <property type="entry name" value="Helic_SF1/SF2_ATP-bd_DinG/Rad3"/>
</dbReference>
<evidence type="ECO:0000256" key="10">
    <source>
        <dbReference type="ARBA" id="ARBA00023315"/>
    </source>
</evidence>
<evidence type="ECO:0000256" key="1">
    <source>
        <dbReference type="ARBA" id="ARBA00004123"/>
    </source>
</evidence>
<dbReference type="InterPro" id="IPR037113">
    <property type="entry name" value="Hat1_N_sf"/>
</dbReference>
<dbReference type="Gene3D" id="3.40.630.30">
    <property type="match status" value="1"/>
</dbReference>
<dbReference type="InterPro" id="IPR016181">
    <property type="entry name" value="Acyl_CoA_acyltransferase"/>
</dbReference>
<dbReference type="EMBL" id="JAKKPZ010000001">
    <property type="protein sequence ID" value="KAI1727878.1"/>
    <property type="molecule type" value="Genomic_DNA"/>
</dbReference>
<evidence type="ECO:0000256" key="2">
    <source>
        <dbReference type="ARBA" id="ARBA00010543"/>
    </source>
</evidence>
<dbReference type="SUPFAM" id="SSF52540">
    <property type="entry name" value="P-loop containing nucleoside triphosphate hydrolases"/>
    <property type="match status" value="1"/>
</dbReference>
<sequence length="502" mass="58357">MVMLETEQKYEEYVADALKCVQLKFVGSTEEIESAPGFEPEFAHQHFGESENIIGYKDLDVTVCYSDSSLFIYPSITYSSKVPVNAQIKAEDIVYKIRDQLPSNHLDALVSTSANFQAKLQEQKAFKPYGDLVTKFTADNSEGNKEEFHVYRVESSDNEEANRYLERAQSLGFWYIDGASYTDNEDPRFFHYFVYEYLMKDASPKYKFAGYSSLYRFYYYPDKERIRIAHLMIAPPYRGSGNGIRFLDAIYSDLRNNNKVYDITAETPADNFLYMRDYSDCLSCSSLPEFSKVKLQQGFSTDMKSAAREKLKLHDAQTRRVYEILRLFHTGSNAQALESYKADVVKRIEKPFLRSKRDVTKLAEALNPNEMTMVTHNLEPEQQRRLVEEQYNNTIESYRISHQQTSLTQLKMDGNAPENSFSFPYSPYPIQEQLMNAIYQAIDKRKVAIFESPTGTGKSLSTICASLTWLEHYERKQQEDLSNQMQMLMRKIQGWFIILRHH</sequence>
<evidence type="ECO:0000256" key="9">
    <source>
        <dbReference type="ARBA" id="ARBA00023242"/>
    </source>
</evidence>
<dbReference type="GO" id="GO:0042393">
    <property type="term" value="F:histone binding"/>
    <property type="evidence" value="ECO:0007669"/>
    <property type="project" value="InterPro"/>
</dbReference>
<comment type="similarity">
    <text evidence="2">Belongs to the HAT1 family.</text>
</comment>
<dbReference type="InterPro" id="IPR017380">
    <property type="entry name" value="Hist_AcTrfase_B-typ_cat-su"/>
</dbReference>
<keyword evidence="5" id="KW-0808">Transferase</keyword>
<evidence type="ECO:0000256" key="6">
    <source>
        <dbReference type="ARBA" id="ARBA00022741"/>
    </source>
</evidence>
<evidence type="ECO:0000313" key="13">
    <source>
        <dbReference type="EMBL" id="KAI1727878.1"/>
    </source>
</evidence>
<evidence type="ECO:0000256" key="4">
    <source>
        <dbReference type="ARBA" id="ARBA00021268"/>
    </source>
</evidence>
<gene>
    <name evidence="13" type="ORF">DdX_00016</name>
</gene>
<dbReference type="GO" id="GO:0016787">
    <property type="term" value="F:hydrolase activity"/>
    <property type="evidence" value="ECO:0007669"/>
    <property type="project" value="UniProtKB-KW"/>
</dbReference>
<dbReference type="GO" id="GO:0000781">
    <property type="term" value="C:chromosome, telomeric region"/>
    <property type="evidence" value="ECO:0007669"/>
    <property type="project" value="GOC"/>
</dbReference>
<evidence type="ECO:0000256" key="8">
    <source>
        <dbReference type="ARBA" id="ARBA00022840"/>
    </source>
</evidence>
<keyword evidence="14" id="KW-1185">Reference proteome</keyword>
<reference evidence="13" key="1">
    <citation type="submission" date="2022-01" db="EMBL/GenBank/DDBJ databases">
        <title>Genome Sequence Resource for Two Populations of Ditylenchus destructor, the Migratory Endoparasitic Phytonematode.</title>
        <authorList>
            <person name="Zhang H."/>
            <person name="Lin R."/>
            <person name="Xie B."/>
        </authorList>
    </citation>
    <scope>NUCLEOTIDE SEQUENCE</scope>
    <source>
        <strain evidence="13">BazhouSP</strain>
    </source>
</reference>
<feature type="domain" description="Helicase ATP-binding" evidence="12">
    <location>
        <begin position="417"/>
        <end position="502"/>
    </location>
</feature>
<evidence type="ECO:0000259" key="12">
    <source>
        <dbReference type="PROSITE" id="PS51193"/>
    </source>
</evidence>
<dbReference type="GO" id="GO:0004402">
    <property type="term" value="F:histone acetyltransferase activity"/>
    <property type="evidence" value="ECO:0007669"/>
    <property type="project" value="InterPro"/>
</dbReference>
<dbReference type="GO" id="GO:0031509">
    <property type="term" value="P:subtelomeric heterochromatin formation"/>
    <property type="evidence" value="ECO:0007669"/>
    <property type="project" value="InterPro"/>
</dbReference>
<dbReference type="InterPro" id="IPR048776">
    <property type="entry name" value="HAT1_C"/>
</dbReference>
<comment type="catalytic activity">
    <reaction evidence="11">
        <text>L-lysyl-[protein] + acetyl-CoA = N(6)-acetyl-L-lysyl-[protein] + CoA + H(+)</text>
        <dbReference type="Rhea" id="RHEA:45948"/>
        <dbReference type="Rhea" id="RHEA-COMP:9752"/>
        <dbReference type="Rhea" id="RHEA-COMP:10731"/>
        <dbReference type="ChEBI" id="CHEBI:15378"/>
        <dbReference type="ChEBI" id="CHEBI:29969"/>
        <dbReference type="ChEBI" id="CHEBI:57287"/>
        <dbReference type="ChEBI" id="CHEBI:57288"/>
        <dbReference type="ChEBI" id="CHEBI:61930"/>
        <dbReference type="EC" id="2.3.1.48"/>
    </reaction>
</comment>
<keyword evidence="7" id="KW-0378">Hydrolase</keyword>
<dbReference type="Gene3D" id="3.40.50.300">
    <property type="entry name" value="P-loop containing nucleotide triphosphate hydrolases"/>
    <property type="match status" value="1"/>
</dbReference>
<dbReference type="SUPFAM" id="SSF55729">
    <property type="entry name" value="Acyl-CoA N-acyltransferases (Nat)"/>
    <property type="match status" value="1"/>
</dbReference>
<keyword evidence="10" id="KW-0012">Acyltransferase</keyword>
<comment type="subcellular location">
    <subcellularLocation>
        <location evidence="1">Nucleus</location>
    </subcellularLocation>
</comment>
<organism evidence="13 14">
    <name type="scientific">Ditylenchus destructor</name>
    <dbReference type="NCBI Taxonomy" id="166010"/>
    <lineage>
        <taxon>Eukaryota</taxon>
        <taxon>Metazoa</taxon>
        <taxon>Ecdysozoa</taxon>
        <taxon>Nematoda</taxon>
        <taxon>Chromadorea</taxon>
        <taxon>Rhabditida</taxon>
        <taxon>Tylenchina</taxon>
        <taxon>Tylenchomorpha</taxon>
        <taxon>Sphaerularioidea</taxon>
        <taxon>Anguinidae</taxon>
        <taxon>Anguininae</taxon>
        <taxon>Ditylenchus</taxon>
    </lineage>
</organism>
<dbReference type="InterPro" id="IPR013523">
    <property type="entry name" value="Hist_AcTrfase_HAT1_C"/>
</dbReference>
<dbReference type="PANTHER" id="PTHR12046">
    <property type="entry name" value="HISTONE ACETYLTRANSFERASE TYPE B CATALYTIC SUBUNIT"/>
    <property type="match status" value="1"/>
</dbReference>
<evidence type="ECO:0000256" key="7">
    <source>
        <dbReference type="ARBA" id="ARBA00022801"/>
    </source>
</evidence>
<proteinExistence type="inferred from homology"/>
<dbReference type="Gene3D" id="1.10.10.390">
    <property type="match status" value="1"/>
</dbReference>
<evidence type="ECO:0000313" key="14">
    <source>
        <dbReference type="Proteomes" id="UP001201812"/>
    </source>
</evidence>
<evidence type="ECO:0000256" key="5">
    <source>
        <dbReference type="ARBA" id="ARBA00022679"/>
    </source>
</evidence>
<evidence type="ECO:0000256" key="3">
    <source>
        <dbReference type="ARBA" id="ARBA00013184"/>
    </source>
</evidence>
<dbReference type="PROSITE" id="PS51193">
    <property type="entry name" value="HELICASE_ATP_BIND_2"/>
    <property type="match status" value="1"/>
</dbReference>
<dbReference type="Pfam" id="PF21183">
    <property type="entry name" value="HAT1_C"/>
    <property type="match status" value="1"/>
</dbReference>
<dbReference type="GO" id="GO:0005524">
    <property type="term" value="F:ATP binding"/>
    <property type="evidence" value="ECO:0007669"/>
    <property type="project" value="UniProtKB-KW"/>
</dbReference>
<accession>A0AAD4RA06</accession>
<comment type="caution">
    <text evidence="13">The sequence shown here is derived from an EMBL/GenBank/DDBJ whole genome shotgun (WGS) entry which is preliminary data.</text>
</comment>
<dbReference type="Gene3D" id="3.90.360.10">
    <property type="entry name" value="Histone acetyl transferase 1 (HAT1), N-terminal domain"/>
    <property type="match status" value="1"/>
</dbReference>
<keyword evidence="6" id="KW-0547">Nucleotide-binding</keyword>
<protein>
    <recommendedName>
        <fullName evidence="4">Histone acetyltransferase type B catalytic subunit</fullName>
        <ecNumber evidence="3">2.3.1.48</ecNumber>
    </recommendedName>
</protein>
<dbReference type="Pfam" id="PF10394">
    <property type="entry name" value="Hat1_N"/>
    <property type="match status" value="1"/>
</dbReference>